<evidence type="ECO:0000313" key="7">
    <source>
        <dbReference type="Proteomes" id="UP001589608"/>
    </source>
</evidence>
<evidence type="ECO:0000256" key="2">
    <source>
        <dbReference type="ARBA" id="ARBA00022450"/>
    </source>
</evidence>
<protein>
    <submittedName>
        <fullName evidence="6">Non-ribosomal peptide synthetase</fullName>
    </submittedName>
</protein>
<dbReference type="Gene3D" id="3.40.50.12780">
    <property type="entry name" value="N-terminal domain of ligase-like"/>
    <property type="match status" value="1"/>
</dbReference>
<dbReference type="Gene3D" id="3.30.559.30">
    <property type="entry name" value="Nonribosomal peptide synthetase, condensation domain"/>
    <property type="match status" value="1"/>
</dbReference>
<dbReference type="InterPro" id="IPR036736">
    <property type="entry name" value="ACP-like_sf"/>
</dbReference>
<dbReference type="PROSITE" id="PS50075">
    <property type="entry name" value="CARRIER"/>
    <property type="match status" value="1"/>
</dbReference>
<organism evidence="6 7">
    <name type="scientific">Dactylosporangium vinaceum</name>
    <dbReference type="NCBI Taxonomy" id="53362"/>
    <lineage>
        <taxon>Bacteria</taxon>
        <taxon>Bacillati</taxon>
        <taxon>Actinomycetota</taxon>
        <taxon>Actinomycetes</taxon>
        <taxon>Micromonosporales</taxon>
        <taxon>Micromonosporaceae</taxon>
        <taxon>Dactylosporangium</taxon>
    </lineage>
</organism>
<reference evidence="6 7" key="1">
    <citation type="submission" date="2024-09" db="EMBL/GenBank/DDBJ databases">
        <authorList>
            <person name="Sun Q."/>
            <person name="Mori K."/>
        </authorList>
    </citation>
    <scope>NUCLEOTIDE SEQUENCE [LARGE SCALE GENOMIC DNA]</scope>
    <source>
        <strain evidence="6 7">JCM 3307</strain>
    </source>
</reference>
<dbReference type="InterPro" id="IPR025110">
    <property type="entry name" value="AMP-bd_C"/>
</dbReference>
<dbReference type="Gene3D" id="3.30.559.10">
    <property type="entry name" value="Chloramphenicol acetyltransferase-like domain"/>
    <property type="match status" value="1"/>
</dbReference>
<dbReference type="PROSITE" id="PS00012">
    <property type="entry name" value="PHOSPHOPANTETHEINE"/>
    <property type="match status" value="1"/>
</dbReference>
<feature type="domain" description="Carrier" evidence="5">
    <location>
        <begin position="912"/>
        <end position="987"/>
    </location>
</feature>
<evidence type="ECO:0000256" key="3">
    <source>
        <dbReference type="ARBA" id="ARBA00022553"/>
    </source>
</evidence>
<dbReference type="SUPFAM" id="SSF52777">
    <property type="entry name" value="CoA-dependent acyltransferases"/>
    <property type="match status" value="2"/>
</dbReference>
<keyword evidence="3" id="KW-0597">Phosphoprotein</keyword>
<dbReference type="Pfam" id="PF00550">
    <property type="entry name" value="PP-binding"/>
    <property type="match status" value="1"/>
</dbReference>
<evidence type="ECO:0000259" key="5">
    <source>
        <dbReference type="PROSITE" id="PS50075"/>
    </source>
</evidence>
<evidence type="ECO:0000256" key="4">
    <source>
        <dbReference type="SAM" id="MobiDB-lite"/>
    </source>
</evidence>
<dbReference type="Gene3D" id="3.30.300.30">
    <property type="match status" value="1"/>
</dbReference>
<evidence type="ECO:0000256" key="1">
    <source>
        <dbReference type="ARBA" id="ARBA00001957"/>
    </source>
</evidence>
<proteinExistence type="predicted"/>
<dbReference type="InterPro" id="IPR045851">
    <property type="entry name" value="AMP-bd_C_sf"/>
</dbReference>
<dbReference type="SMART" id="SM00823">
    <property type="entry name" value="PKS_PP"/>
    <property type="match status" value="1"/>
</dbReference>
<dbReference type="InterPro" id="IPR010071">
    <property type="entry name" value="AA_adenyl_dom"/>
</dbReference>
<dbReference type="RefSeq" id="WP_223095578.1">
    <property type="nucleotide sequence ID" value="NZ_CP061913.1"/>
</dbReference>
<comment type="cofactor">
    <cofactor evidence="1">
        <name>pantetheine 4'-phosphate</name>
        <dbReference type="ChEBI" id="CHEBI:47942"/>
    </cofactor>
</comment>
<dbReference type="InterPro" id="IPR006162">
    <property type="entry name" value="Ppantetheine_attach_site"/>
</dbReference>
<dbReference type="InterPro" id="IPR020806">
    <property type="entry name" value="PKS_PP-bd"/>
</dbReference>
<dbReference type="InterPro" id="IPR009081">
    <property type="entry name" value="PP-bd_ACP"/>
</dbReference>
<dbReference type="Pfam" id="PF00668">
    <property type="entry name" value="Condensation"/>
    <property type="match status" value="1"/>
</dbReference>
<dbReference type="InterPro" id="IPR001242">
    <property type="entry name" value="Condensation_dom"/>
</dbReference>
<name>A0ABV5M3S3_9ACTN</name>
<dbReference type="InterPro" id="IPR042099">
    <property type="entry name" value="ANL_N_sf"/>
</dbReference>
<feature type="compositionally biased region" description="Pro residues" evidence="4">
    <location>
        <begin position="548"/>
        <end position="566"/>
    </location>
</feature>
<keyword evidence="7" id="KW-1185">Reference proteome</keyword>
<dbReference type="InterPro" id="IPR000873">
    <property type="entry name" value="AMP-dep_synth/lig_dom"/>
</dbReference>
<dbReference type="Pfam" id="PF00501">
    <property type="entry name" value="AMP-binding"/>
    <property type="match status" value="2"/>
</dbReference>
<feature type="region of interest" description="Disordered" evidence="4">
    <location>
        <begin position="546"/>
        <end position="570"/>
    </location>
</feature>
<gene>
    <name evidence="6" type="ORF">ACFFTR_10450</name>
</gene>
<dbReference type="InterPro" id="IPR023213">
    <property type="entry name" value="CAT-like_dom_sf"/>
</dbReference>
<dbReference type="SUPFAM" id="SSF47336">
    <property type="entry name" value="ACP-like"/>
    <property type="match status" value="1"/>
</dbReference>
<dbReference type="PANTHER" id="PTHR45527:SF1">
    <property type="entry name" value="FATTY ACID SYNTHASE"/>
    <property type="match status" value="1"/>
</dbReference>
<dbReference type="PANTHER" id="PTHR45527">
    <property type="entry name" value="NONRIBOSOMAL PEPTIDE SYNTHETASE"/>
    <property type="match status" value="1"/>
</dbReference>
<evidence type="ECO:0000313" key="6">
    <source>
        <dbReference type="EMBL" id="MFB9443502.1"/>
    </source>
</evidence>
<keyword evidence="2" id="KW-0596">Phosphopantetheine</keyword>
<dbReference type="CDD" id="cd05930">
    <property type="entry name" value="A_NRPS"/>
    <property type="match status" value="1"/>
</dbReference>
<dbReference type="EMBL" id="JBHMCA010000021">
    <property type="protein sequence ID" value="MFB9443502.1"/>
    <property type="molecule type" value="Genomic_DNA"/>
</dbReference>
<comment type="caution">
    <text evidence="6">The sequence shown here is derived from an EMBL/GenBank/DDBJ whole genome shotgun (WGS) entry which is preliminary data.</text>
</comment>
<dbReference type="Gene3D" id="1.10.1200.10">
    <property type="entry name" value="ACP-like"/>
    <property type="match status" value="1"/>
</dbReference>
<sequence>MSYSFPASFAQERLWFLAQLDPGVAPYNLNVLTLLPGRIDPDRLERAFAAVVRRHEALRTALAVQDGQLMQVIEAAPACSIARSDLGPVPAQRREAEFARIARADAREPLPLDRAPLWRARLVRLADDDWRLVHVIHHAVFDGYSAGNFDAELMECYAALGEGRPARLPDLPIQYADYAVWQRQQFAGASLEHWRARLVGAPADIGLPTDRPRPARRSHAGDEHRLVLPPAVGKGLRLLAQRHGATLFMALLAGYCALLSRLCGHTDIVVGTPVAGRDRPELVPVIGMLTNLLVLRTDLGGDPTFRELLVRVRGTVLDALDHQDVPFEKLVEALQPARDLSRPALYQAGFNLLPGTRRGQFGNGTAKMDLDCEVVDTGDDLEIWLYYSTELFDAATIGRLADSFALLLGAAVADPEQRLHALPVLPPAALAAVERFGRGPDPGAPGTVLELFRAQVARSGSDTALVFLDESLTYAELDARSDRVAGSLRAAGIGRGSLVAIGLERSLELHVAVWGVLKAGAGFLPLDPDHPEERRQFVLGDARATPLSFPPPGAPAPPAPSDPPEPADVAYTIYTSGSTGRPKGVQVEHRALRNLIDAVADRLGSGPGDVWLHQTSPAFDISLLEMLLPVATGGRVVIAGSKDGYDLCDLIRRHGVTHVQAVPAGWRLLLDAGFRAPDVTALVGGEAVPAELVQALHGRVRRLFNMYGPTETTIWSAMRELDGDNHIGTPLAGNTLHVLDAAGRPVPIGVVGELHIGGVGLARGYLRRPGLTADRFAPDPWGTPGSRLYRTGDLVRWRPDGRLEFRGRADNQVKIRGHRIELGEIESALESLPGVARAAVTVRQAQIQAYLVLPQGPRPPDAALRAQLARTLPAYMLPSAFTFLEGLPLTPNGKLDRAALPTPAPAAPGYTAPRSTAEEYVAGIWSEVLGVERVGVHDEFFAIGGHSVLAARVAARLRTAFDIEVPLSLLFVNTTVEQLAAALEELLAADLDPAD</sequence>
<dbReference type="NCBIfam" id="TIGR01733">
    <property type="entry name" value="AA-adenyl-dom"/>
    <property type="match status" value="1"/>
</dbReference>
<dbReference type="CDD" id="cd19531">
    <property type="entry name" value="LCL_NRPS-like"/>
    <property type="match status" value="1"/>
</dbReference>
<dbReference type="Proteomes" id="UP001589608">
    <property type="component" value="Unassembled WGS sequence"/>
</dbReference>
<dbReference type="Pfam" id="PF13193">
    <property type="entry name" value="AMP-binding_C"/>
    <property type="match status" value="1"/>
</dbReference>
<dbReference type="SUPFAM" id="SSF56801">
    <property type="entry name" value="Acetyl-CoA synthetase-like"/>
    <property type="match status" value="1"/>
</dbReference>
<accession>A0ABV5M3S3</accession>